<dbReference type="SMART" id="SM00028">
    <property type="entry name" value="TPR"/>
    <property type="match status" value="4"/>
</dbReference>
<evidence type="ECO:0000313" key="4">
    <source>
        <dbReference type="EMBL" id="CAB9525615.1"/>
    </source>
</evidence>
<dbReference type="PROSITE" id="PS50005">
    <property type="entry name" value="TPR"/>
    <property type="match status" value="2"/>
</dbReference>
<dbReference type="SUPFAM" id="SSF48452">
    <property type="entry name" value="TPR-like"/>
    <property type="match status" value="1"/>
</dbReference>
<dbReference type="OrthoDB" id="39271at2759"/>
<keyword evidence="2 3" id="KW-0802">TPR repeat</keyword>
<dbReference type="Pfam" id="PF13424">
    <property type="entry name" value="TPR_12"/>
    <property type="match status" value="2"/>
</dbReference>
<evidence type="ECO:0000256" key="2">
    <source>
        <dbReference type="ARBA" id="ARBA00022803"/>
    </source>
</evidence>
<sequence length="330" mass="36753">MDFFAIFGERVKKIGHLLAMMAPWKAPIYITRVWCIFEIFTAHRMGGCKVDIVMPPKEKQSLELEVVDNGEGIDALYETLGNTKVENANASVESDRLAILGQVESDVGFSVLNNRVNDLLRGWMHGVLTQLVETRENTNDEDYVDFCNDIGVIFDNNGEHDAAMKLHQTALRICETVFALGKNDPDVATVYMSIGAALHNMDDYEGALSKYQECLAIEEKILGKNHPHVANTYNNIGKVLCDVGDYEGALSKYKECLAIDLSVHGKNHPSLAATYNNIGGLMYRMGDYSGALLKFEECLAIWEPVLGADHGHTKGCLKWIEFVKSKMQQP</sequence>
<feature type="repeat" description="TPR" evidence="3">
    <location>
        <begin position="230"/>
        <end position="263"/>
    </location>
</feature>
<dbReference type="PANTHER" id="PTHR45641:SF1">
    <property type="entry name" value="AAA+ ATPASE DOMAIN-CONTAINING PROTEIN"/>
    <property type="match status" value="1"/>
</dbReference>
<dbReference type="Proteomes" id="UP001153069">
    <property type="component" value="Unassembled WGS sequence"/>
</dbReference>
<proteinExistence type="predicted"/>
<organism evidence="4 5">
    <name type="scientific">Seminavis robusta</name>
    <dbReference type="NCBI Taxonomy" id="568900"/>
    <lineage>
        <taxon>Eukaryota</taxon>
        <taxon>Sar</taxon>
        <taxon>Stramenopiles</taxon>
        <taxon>Ochrophyta</taxon>
        <taxon>Bacillariophyta</taxon>
        <taxon>Bacillariophyceae</taxon>
        <taxon>Bacillariophycidae</taxon>
        <taxon>Naviculales</taxon>
        <taxon>Naviculaceae</taxon>
        <taxon>Seminavis</taxon>
    </lineage>
</organism>
<dbReference type="PANTHER" id="PTHR45641">
    <property type="entry name" value="TETRATRICOPEPTIDE REPEAT PROTEIN (AFU_ORTHOLOGUE AFUA_6G03870)"/>
    <property type="match status" value="1"/>
</dbReference>
<dbReference type="InterPro" id="IPR019734">
    <property type="entry name" value="TPR_rpt"/>
</dbReference>
<accession>A0A9N8ESI1</accession>
<evidence type="ECO:0000313" key="5">
    <source>
        <dbReference type="Proteomes" id="UP001153069"/>
    </source>
</evidence>
<dbReference type="EMBL" id="CAICTM010001699">
    <property type="protein sequence ID" value="CAB9525615.1"/>
    <property type="molecule type" value="Genomic_DNA"/>
</dbReference>
<evidence type="ECO:0000256" key="3">
    <source>
        <dbReference type="PROSITE-ProRule" id="PRU00339"/>
    </source>
</evidence>
<reference evidence="4" key="1">
    <citation type="submission" date="2020-06" db="EMBL/GenBank/DDBJ databases">
        <authorList>
            <consortium name="Plant Systems Biology data submission"/>
        </authorList>
    </citation>
    <scope>NUCLEOTIDE SEQUENCE</scope>
    <source>
        <strain evidence="4">D6</strain>
    </source>
</reference>
<evidence type="ECO:0000256" key="1">
    <source>
        <dbReference type="ARBA" id="ARBA00022737"/>
    </source>
</evidence>
<keyword evidence="5" id="KW-1185">Reference proteome</keyword>
<comment type="caution">
    <text evidence="4">The sequence shown here is derived from an EMBL/GenBank/DDBJ whole genome shotgun (WGS) entry which is preliminary data.</text>
</comment>
<gene>
    <name evidence="4" type="ORF">SEMRO_1701_G292180.1</name>
</gene>
<feature type="repeat" description="TPR" evidence="3">
    <location>
        <begin position="188"/>
        <end position="221"/>
    </location>
</feature>
<keyword evidence="1" id="KW-0677">Repeat</keyword>
<dbReference type="Gene3D" id="1.25.40.10">
    <property type="entry name" value="Tetratricopeptide repeat domain"/>
    <property type="match status" value="1"/>
</dbReference>
<name>A0A9N8ESI1_9STRA</name>
<dbReference type="InterPro" id="IPR011990">
    <property type="entry name" value="TPR-like_helical_dom_sf"/>
</dbReference>
<protein>
    <submittedName>
        <fullName evidence="4">Kinesin light chain</fullName>
    </submittedName>
</protein>
<dbReference type="AlphaFoldDB" id="A0A9N8ESI1"/>